<feature type="compositionally biased region" description="Polar residues" evidence="1">
    <location>
        <begin position="101"/>
        <end position="111"/>
    </location>
</feature>
<name>A0A286UCW0_9AGAM</name>
<comment type="caution">
    <text evidence="2">The sequence shown here is derived from an EMBL/GenBank/DDBJ whole genome shotgun (WGS) entry which is preliminary data.</text>
</comment>
<feature type="region of interest" description="Disordered" evidence="1">
    <location>
        <begin position="82"/>
        <end position="111"/>
    </location>
</feature>
<dbReference type="Proteomes" id="UP000217199">
    <property type="component" value="Unassembled WGS sequence"/>
</dbReference>
<reference evidence="2 3" key="1">
    <citation type="journal article" date="2017" name="Mol. Ecol.">
        <title>Comparative and population genomic landscape of Phellinus noxius: A hypervariable fungus causing root rot in trees.</title>
        <authorList>
            <person name="Chung C.L."/>
            <person name="Lee T.J."/>
            <person name="Akiba M."/>
            <person name="Lee H.H."/>
            <person name="Kuo T.H."/>
            <person name="Liu D."/>
            <person name="Ke H.M."/>
            <person name="Yokoi T."/>
            <person name="Roa M.B."/>
            <person name="Lu M.J."/>
            <person name="Chang Y.Y."/>
            <person name="Ann P.J."/>
            <person name="Tsai J.N."/>
            <person name="Chen C.Y."/>
            <person name="Tzean S.S."/>
            <person name="Ota Y."/>
            <person name="Hattori T."/>
            <person name="Sahashi N."/>
            <person name="Liou R.F."/>
            <person name="Kikuchi T."/>
            <person name="Tsai I.J."/>
        </authorList>
    </citation>
    <scope>NUCLEOTIDE SEQUENCE [LARGE SCALE GENOMIC DNA]</scope>
    <source>
        <strain evidence="2 3">FFPRI411160</strain>
    </source>
</reference>
<sequence length="111" mass="12410">MSAYSQRPPKGEQRLRTTDEARNFKKTETVHGRPPVTDHDIHEDALRNPPHNVPDNAEVGGTIPGMKAPTNEEFYSDEIPEGAMGENILGRRKVDEVQNDLIDQSESTSRS</sequence>
<proteinExistence type="predicted"/>
<evidence type="ECO:0000313" key="3">
    <source>
        <dbReference type="Proteomes" id="UP000217199"/>
    </source>
</evidence>
<dbReference type="EMBL" id="NBII01000007">
    <property type="protein sequence ID" value="PAV17426.1"/>
    <property type="molecule type" value="Genomic_DNA"/>
</dbReference>
<feature type="compositionally biased region" description="Basic and acidic residues" evidence="1">
    <location>
        <begin position="9"/>
        <end position="46"/>
    </location>
</feature>
<evidence type="ECO:0000256" key="1">
    <source>
        <dbReference type="SAM" id="MobiDB-lite"/>
    </source>
</evidence>
<keyword evidence="3" id="KW-1185">Reference proteome</keyword>
<evidence type="ECO:0000313" key="2">
    <source>
        <dbReference type="EMBL" id="PAV17426.1"/>
    </source>
</evidence>
<dbReference type="OrthoDB" id="3224585at2759"/>
<organism evidence="2 3">
    <name type="scientific">Pyrrhoderma noxium</name>
    <dbReference type="NCBI Taxonomy" id="2282107"/>
    <lineage>
        <taxon>Eukaryota</taxon>
        <taxon>Fungi</taxon>
        <taxon>Dikarya</taxon>
        <taxon>Basidiomycota</taxon>
        <taxon>Agaricomycotina</taxon>
        <taxon>Agaricomycetes</taxon>
        <taxon>Hymenochaetales</taxon>
        <taxon>Hymenochaetaceae</taxon>
        <taxon>Pyrrhoderma</taxon>
    </lineage>
</organism>
<feature type="region of interest" description="Disordered" evidence="1">
    <location>
        <begin position="1"/>
        <end position="70"/>
    </location>
</feature>
<protein>
    <submittedName>
        <fullName evidence="2">Uncharacterized protein</fullName>
    </submittedName>
</protein>
<accession>A0A286UCW0</accession>
<dbReference type="InParanoid" id="A0A286UCW0"/>
<gene>
    <name evidence="2" type="ORF">PNOK_0749000</name>
</gene>
<dbReference type="AlphaFoldDB" id="A0A286UCW0"/>